<accession>A0ABU9JRG3</accession>
<organism evidence="1 2">
    <name type="scientific">Stenotrophomonas bentonitica</name>
    <dbReference type="NCBI Taxonomy" id="1450134"/>
    <lineage>
        <taxon>Bacteria</taxon>
        <taxon>Pseudomonadati</taxon>
        <taxon>Pseudomonadota</taxon>
        <taxon>Gammaproteobacteria</taxon>
        <taxon>Lysobacterales</taxon>
        <taxon>Lysobacteraceae</taxon>
        <taxon>Stenotrophomonas</taxon>
    </lineage>
</organism>
<sequence>MTARQSTPEEIATRVIDLHGGRDAFLAHSNAQIERLNAKWNQDAALMGRILRAHLFVEHFVTEYLQAKNPSLGDLSAARLTFAQKVELLGDADPSVAYLVPGLRRLNKIRNRLAHTLSASVTNEDRDGFLLIHIFRALRNALASPAVASVEPVDVLESFARHAGMALNAAADPWAGIWAKAIGAQSTYGS</sequence>
<evidence type="ECO:0000313" key="2">
    <source>
        <dbReference type="Proteomes" id="UP001455088"/>
    </source>
</evidence>
<gene>
    <name evidence="1" type="ORF">AAE039_17885</name>
</gene>
<dbReference type="EMBL" id="JBBYHY010000011">
    <property type="protein sequence ID" value="MEL3955432.1"/>
    <property type="molecule type" value="Genomic_DNA"/>
</dbReference>
<protein>
    <submittedName>
        <fullName evidence="1">Uncharacterized protein</fullName>
    </submittedName>
</protein>
<dbReference type="RefSeq" id="WP_341987707.1">
    <property type="nucleotide sequence ID" value="NZ_JBBYHY010000011.1"/>
</dbReference>
<evidence type="ECO:0000313" key="1">
    <source>
        <dbReference type="EMBL" id="MEL3955432.1"/>
    </source>
</evidence>
<name>A0ABU9JRG3_9GAMM</name>
<keyword evidence="2" id="KW-1185">Reference proteome</keyword>
<proteinExistence type="predicted"/>
<comment type="caution">
    <text evidence="1">The sequence shown here is derived from an EMBL/GenBank/DDBJ whole genome shotgun (WGS) entry which is preliminary data.</text>
</comment>
<reference evidence="1 2" key="1">
    <citation type="submission" date="2024-04" db="EMBL/GenBank/DDBJ databases">
        <title>Bacterial endophytes with biocontrol capabilities against important plant pathogens.</title>
        <authorList>
            <person name="Alayande K.A."/>
        </authorList>
    </citation>
    <scope>NUCLEOTIDE SEQUENCE [LARGE SCALE GENOMIC DNA]</scope>
    <source>
        <strain evidence="1 2">KV22</strain>
    </source>
</reference>
<dbReference type="Proteomes" id="UP001455088">
    <property type="component" value="Unassembled WGS sequence"/>
</dbReference>